<reference evidence="1 2" key="1">
    <citation type="submission" date="2019-08" db="EMBL/GenBank/DDBJ databases">
        <authorList>
            <person name="Alioto T."/>
            <person name="Alioto T."/>
            <person name="Gomez Garrido J."/>
        </authorList>
    </citation>
    <scope>NUCLEOTIDE SEQUENCE [LARGE SCALE GENOMIC DNA]</scope>
</reference>
<proteinExistence type="predicted"/>
<sequence>MFLLPSELKSLPAVASRKVTQPQLTRAAAATTAATAAAAAVAASLGSLLCHATGQPVINKQRIYPKGKRCKIIYNPRIFGTKIPLKVYTCMLWAGDSGGVPTDMEKHSSPIWGVDFPKGLTDCISIFHSVSRVQAADLSNSTATAY</sequence>
<dbReference type="AlphaFoldDB" id="A0A5E4M1A6"/>
<organism evidence="1 2">
    <name type="scientific">Cinara cedri</name>
    <dbReference type="NCBI Taxonomy" id="506608"/>
    <lineage>
        <taxon>Eukaryota</taxon>
        <taxon>Metazoa</taxon>
        <taxon>Ecdysozoa</taxon>
        <taxon>Arthropoda</taxon>
        <taxon>Hexapoda</taxon>
        <taxon>Insecta</taxon>
        <taxon>Pterygota</taxon>
        <taxon>Neoptera</taxon>
        <taxon>Paraneoptera</taxon>
        <taxon>Hemiptera</taxon>
        <taxon>Sternorrhyncha</taxon>
        <taxon>Aphidomorpha</taxon>
        <taxon>Aphidoidea</taxon>
        <taxon>Aphididae</taxon>
        <taxon>Lachninae</taxon>
        <taxon>Cinara</taxon>
    </lineage>
</organism>
<keyword evidence="2" id="KW-1185">Reference proteome</keyword>
<name>A0A5E4M1A6_9HEMI</name>
<gene>
    <name evidence="1" type="ORF">CINCED_3A010233</name>
</gene>
<dbReference type="EMBL" id="CABPRJ010000005">
    <property type="protein sequence ID" value="VVC24770.1"/>
    <property type="molecule type" value="Genomic_DNA"/>
</dbReference>
<evidence type="ECO:0000313" key="2">
    <source>
        <dbReference type="Proteomes" id="UP000325440"/>
    </source>
</evidence>
<protein>
    <submittedName>
        <fullName evidence="1">Uncharacterized protein</fullName>
    </submittedName>
</protein>
<dbReference type="Proteomes" id="UP000325440">
    <property type="component" value="Unassembled WGS sequence"/>
</dbReference>
<accession>A0A5E4M1A6</accession>
<evidence type="ECO:0000313" key="1">
    <source>
        <dbReference type="EMBL" id="VVC24770.1"/>
    </source>
</evidence>